<feature type="compositionally biased region" description="Polar residues" evidence="1">
    <location>
        <begin position="102"/>
        <end position="115"/>
    </location>
</feature>
<dbReference type="SUPFAM" id="SSF47413">
    <property type="entry name" value="lambda repressor-like DNA-binding domains"/>
    <property type="match status" value="1"/>
</dbReference>
<feature type="compositionally biased region" description="Low complexity" evidence="1">
    <location>
        <begin position="194"/>
        <end position="213"/>
    </location>
</feature>
<dbReference type="Gene3D" id="1.10.260.40">
    <property type="entry name" value="lambda repressor-like DNA-binding domains"/>
    <property type="match status" value="1"/>
</dbReference>
<keyword evidence="2" id="KW-0472">Membrane</keyword>
<dbReference type="PROSITE" id="PS50943">
    <property type="entry name" value="HTH_CROC1"/>
    <property type="match status" value="1"/>
</dbReference>
<keyword evidence="2" id="KW-0812">Transmembrane</keyword>
<feature type="region of interest" description="Disordered" evidence="1">
    <location>
        <begin position="96"/>
        <end position="147"/>
    </location>
</feature>
<evidence type="ECO:0000313" key="4">
    <source>
        <dbReference type="EMBL" id="GAA2626304.1"/>
    </source>
</evidence>
<comment type="caution">
    <text evidence="4">The sequence shown here is derived from an EMBL/GenBank/DDBJ whole genome shotgun (WGS) entry which is preliminary data.</text>
</comment>
<dbReference type="SMART" id="SM00530">
    <property type="entry name" value="HTH_XRE"/>
    <property type="match status" value="1"/>
</dbReference>
<evidence type="ECO:0000313" key="5">
    <source>
        <dbReference type="Proteomes" id="UP001501509"/>
    </source>
</evidence>
<feature type="transmembrane region" description="Helical" evidence="2">
    <location>
        <begin position="161"/>
        <end position="182"/>
    </location>
</feature>
<accession>A0ABP6CUL7</accession>
<dbReference type="InterPro" id="IPR010982">
    <property type="entry name" value="Lambda_DNA-bd_dom_sf"/>
</dbReference>
<protein>
    <recommendedName>
        <fullName evidence="3">HTH cro/C1-type domain-containing protein</fullName>
    </recommendedName>
</protein>
<dbReference type="Proteomes" id="UP001501509">
    <property type="component" value="Unassembled WGS sequence"/>
</dbReference>
<keyword evidence="2" id="KW-1133">Transmembrane helix</keyword>
<organism evidence="4 5">
    <name type="scientific">Actinomadura fulvescens</name>
    <dbReference type="NCBI Taxonomy" id="46160"/>
    <lineage>
        <taxon>Bacteria</taxon>
        <taxon>Bacillati</taxon>
        <taxon>Actinomycetota</taxon>
        <taxon>Actinomycetes</taxon>
        <taxon>Streptosporangiales</taxon>
        <taxon>Thermomonosporaceae</taxon>
        <taxon>Actinomadura</taxon>
    </lineage>
</organism>
<keyword evidence="5" id="KW-1185">Reference proteome</keyword>
<reference evidence="5" key="1">
    <citation type="journal article" date="2019" name="Int. J. Syst. Evol. Microbiol.">
        <title>The Global Catalogue of Microorganisms (GCM) 10K type strain sequencing project: providing services to taxonomists for standard genome sequencing and annotation.</title>
        <authorList>
            <consortium name="The Broad Institute Genomics Platform"/>
            <consortium name="The Broad Institute Genome Sequencing Center for Infectious Disease"/>
            <person name="Wu L."/>
            <person name="Ma J."/>
        </authorList>
    </citation>
    <scope>NUCLEOTIDE SEQUENCE [LARGE SCALE GENOMIC DNA]</scope>
    <source>
        <strain evidence="5">JCM 6833</strain>
    </source>
</reference>
<evidence type="ECO:0000256" key="1">
    <source>
        <dbReference type="SAM" id="MobiDB-lite"/>
    </source>
</evidence>
<feature type="region of interest" description="Disordered" evidence="1">
    <location>
        <begin position="187"/>
        <end position="286"/>
    </location>
</feature>
<sequence length="286" mass="29356">MDRGHGLSVWQPLADSLEPEVRQLTVRLRELKDDSGLSLAALAHKTPASRSSWSRYLNGQQLPPRSVVAALGDLTDADLDQLMALWEAAEHAHSRRTAITVDDTSGINTAPTSRTGADGATDAVPADQPSGEHTAGHDVSAGNSLSRERAAKPVLPVPRRLMVVVACVLSALALTVVVSGLYEGHFRPADKPSRSPATSPAPQTPAPDSSGEAGESEEVGVKMATTRPPDPNTGSQGGPSVEKGPGTAGDPEGDGELSAAGEGGFCSEGDVDAGSEGPCPTDPTLP</sequence>
<evidence type="ECO:0000256" key="2">
    <source>
        <dbReference type="SAM" id="Phobius"/>
    </source>
</evidence>
<dbReference type="InterPro" id="IPR001387">
    <property type="entry name" value="Cro/C1-type_HTH"/>
</dbReference>
<name>A0ABP6CUL7_9ACTN</name>
<dbReference type="Pfam" id="PF13560">
    <property type="entry name" value="HTH_31"/>
    <property type="match status" value="1"/>
</dbReference>
<feature type="domain" description="HTH cro/C1-type" evidence="3">
    <location>
        <begin position="28"/>
        <end position="82"/>
    </location>
</feature>
<gene>
    <name evidence="4" type="ORF">GCM10010411_73980</name>
</gene>
<proteinExistence type="predicted"/>
<dbReference type="RefSeq" id="WP_344547155.1">
    <property type="nucleotide sequence ID" value="NZ_BAAATD010000013.1"/>
</dbReference>
<dbReference type="EMBL" id="BAAATD010000013">
    <property type="protein sequence ID" value="GAA2626304.1"/>
    <property type="molecule type" value="Genomic_DNA"/>
</dbReference>
<evidence type="ECO:0000259" key="3">
    <source>
        <dbReference type="PROSITE" id="PS50943"/>
    </source>
</evidence>
<dbReference type="CDD" id="cd00093">
    <property type="entry name" value="HTH_XRE"/>
    <property type="match status" value="1"/>
</dbReference>